<proteinExistence type="inferred from homology"/>
<dbReference type="FunFam" id="3.20.20.70:FF:000171">
    <property type="entry name" value="Ribulose-phosphate 3-epimerase"/>
    <property type="match status" value="1"/>
</dbReference>
<evidence type="ECO:0000256" key="11">
    <source>
        <dbReference type="PIRSR" id="PIRSR001461-1"/>
    </source>
</evidence>
<comment type="cofactor">
    <cofactor evidence="12">
        <name>a divalent metal cation</name>
        <dbReference type="ChEBI" id="CHEBI:60240"/>
    </cofactor>
    <text evidence="12">Binds 1 divalent metal cation per subunit.</text>
</comment>
<name>A0A0N5B0W7_9BILA</name>
<comment type="similarity">
    <text evidence="6 10">Belongs to the ribulose-phosphate 3-epimerase family.</text>
</comment>
<evidence type="ECO:0000256" key="9">
    <source>
        <dbReference type="ARBA" id="ARBA00023235"/>
    </source>
</evidence>
<keyword evidence="12" id="KW-0464">Manganese</keyword>
<dbReference type="GO" id="GO:0005975">
    <property type="term" value="P:carbohydrate metabolic process"/>
    <property type="evidence" value="ECO:0007669"/>
    <property type="project" value="InterPro"/>
</dbReference>
<dbReference type="Pfam" id="PF00834">
    <property type="entry name" value="Ribul_P_3_epim"/>
    <property type="match status" value="1"/>
</dbReference>
<feature type="binding site" evidence="12">
    <location>
        <position position="73"/>
    </location>
    <ligand>
        <name>a divalent metal cation</name>
        <dbReference type="ChEBI" id="CHEBI:60240"/>
    </ligand>
</feature>
<feature type="binding site" evidence="12">
    <location>
        <position position="38"/>
    </location>
    <ligand>
        <name>a divalent metal cation</name>
        <dbReference type="ChEBI" id="CHEBI:60240"/>
    </ligand>
</feature>
<evidence type="ECO:0000313" key="15">
    <source>
        <dbReference type="WBParaSite" id="SMUV_0001091901-mRNA-1"/>
    </source>
</evidence>
<keyword evidence="12" id="KW-0170">Cobalt</keyword>
<protein>
    <recommendedName>
        <fullName evidence="7 10">Ribulose-phosphate 3-epimerase</fullName>
        <ecNumber evidence="7 10">5.1.3.1</ecNumber>
    </recommendedName>
</protein>
<keyword evidence="12" id="KW-0862">Zinc</keyword>
<dbReference type="InterPro" id="IPR013785">
    <property type="entry name" value="Aldolase_TIM"/>
</dbReference>
<evidence type="ECO:0000256" key="7">
    <source>
        <dbReference type="ARBA" id="ARBA00013188"/>
    </source>
</evidence>
<dbReference type="PROSITE" id="PS01086">
    <property type="entry name" value="RIBUL_P_3_EPIMER_2"/>
    <property type="match status" value="1"/>
</dbReference>
<dbReference type="SUPFAM" id="SSF51366">
    <property type="entry name" value="Ribulose-phoshate binding barrel"/>
    <property type="match status" value="1"/>
</dbReference>
<feature type="binding site" evidence="13">
    <location>
        <begin position="155"/>
        <end position="158"/>
    </location>
    <ligand>
        <name>substrate</name>
    </ligand>
</feature>
<dbReference type="InterPro" id="IPR011060">
    <property type="entry name" value="RibuloseP-bd_barrel"/>
</dbReference>
<dbReference type="PANTHER" id="PTHR11749">
    <property type="entry name" value="RIBULOSE-5-PHOSPHATE-3-EPIMERASE"/>
    <property type="match status" value="1"/>
</dbReference>
<keyword evidence="9 10" id="KW-0413">Isomerase</keyword>
<evidence type="ECO:0000256" key="13">
    <source>
        <dbReference type="PIRSR" id="PIRSR001461-3"/>
    </source>
</evidence>
<feature type="binding site" evidence="12">
    <location>
        <position position="184"/>
    </location>
    <ligand>
        <name>a divalent metal cation</name>
        <dbReference type="ChEBI" id="CHEBI:60240"/>
    </ligand>
</feature>
<accession>A0A0N5B0W7</accession>
<dbReference type="Proteomes" id="UP000046393">
    <property type="component" value="Unplaced"/>
</dbReference>
<dbReference type="InterPro" id="IPR026019">
    <property type="entry name" value="Ribul_P_3_epim"/>
</dbReference>
<dbReference type="PROSITE" id="PS01085">
    <property type="entry name" value="RIBUL_P_3_EPIMER_1"/>
    <property type="match status" value="1"/>
</dbReference>
<dbReference type="GO" id="GO:0004750">
    <property type="term" value="F:D-ribulose-phosphate 3-epimerase activity"/>
    <property type="evidence" value="ECO:0007669"/>
    <property type="project" value="UniProtKB-EC"/>
</dbReference>
<evidence type="ECO:0000256" key="2">
    <source>
        <dbReference type="ARBA" id="ARBA00001936"/>
    </source>
</evidence>
<dbReference type="EC" id="5.1.3.1" evidence="7 10"/>
<evidence type="ECO:0000256" key="8">
    <source>
        <dbReference type="ARBA" id="ARBA00022723"/>
    </source>
</evidence>
<evidence type="ECO:0000256" key="4">
    <source>
        <dbReference type="ARBA" id="ARBA00001947"/>
    </source>
</evidence>
<feature type="active site" description="Proton acceptor" evidence="11">
    <location>
        <position position="40"/>
    </location>
</feature>
<dbReference type="HAMAP" id="MF_02227">
    <property type="entry name" value="RPE"/>
    <property type="match status" value="1"/>
</dbReference>
<dbReference type="PIRSF" id="PIRSF001461">
    <property type="entry name" value="RPE"/>
    <property type="match status" value="1"/>
</dbReference>
<evidence type="ECO:0000256" key="6">
    <source>
        <dbReference type="ARBA" id="ARBA00009541"/>
    </source>
</evidence>
<feature type="active site" description="Proton donor" evidence="11">
    <location>
        <position position="184"/>
    </location>
</feature>
<comment type="cofactor">
    <cofactor evidence="4">
        <name>Zn(2+)</name>
        <dbReference type="ChEBI" id="CHEBI:29105"/>
    </cofactor>
</comment>
<feature type="binding site" evidence="13">
    <location>
        <position position="186"/>
    </location>
    <ligand>
        <name>substrate</name>
    </ligand>
</feature>
<evidence type="ECO:0000256" key="5">
    <source>
        <dbReference type="ARBA" id="ARBA00001954"/>
    </source>
</evidence>
<evidence type="ECO:0000313" key="14">
    <source>
        <dbReference type="Proteomes" id="UP000046393"/>
    </source>
</evidence>
<comment type="cofactor">
    <cofactor evidence="3">
        <name>Co(2+)</name>
        <dbReference type="ChEBI" id="CHEBI:48828"/>
    </cofactor>
</comment>
<evidence type="ECO:0000256" key="3">
    <source>
        <dbReference type="ARBA" id="ARBA00001941"/>
    </source>
</evidence>
<keyword evidence="8 12" id="KW-0479">Metal-binding</keyword>
<dbReference type="InterPro" id="IPR000056">
    <property type="entry name" value="Ribul_P_3_epim-like"/>
</dbReference>
<feature type="binding site" evidence="13">
    <location>
        <position position="73"/>
    </location>
    <ligand>
        <name>substrate</name>
    </ligand>
</feature>
<evidence type="ECO:0000256" key="12">
    <source>
        <dbReference type="PIRSR" id="PIRSR001461-2"/>
    </source>
</evidence>
<feature type="binding site" evidence="13">
    <location>
        <position position="13"/>
    </location>
    <ligand>
        <name>substrate</name>
    </ligand>
</feature>
<dbReference type="CDD" id="cd00429">
    <property type="entry name" value="RPE"/>
    <property type="match status" value="1"/>
</dbReference>
<reference evidence="15" key="1">
    <citation type="submission" date="2017-02" db="UniProtKB">
        <authorList>
            <consortium name="WormBaseParasite"/>
        </authorList>
    </citation>
    <scope>IDENTIFICATION</scope>
</reference>
<dbReference type="WBParaSite" id="SMUV_0001091901-mRNA-1">
    <property type="protein sequence ID" value="SMUV_0001091901-mRNA-1"/>
    <property type="gene ID" value="SMUV_0001091901"/>
</dbReference>
<keyword evidence="14" id="KW-1185">Reference proteome</keyword>
<evidence type="ECO:0000256" key="1">
    <source>
        <dbReference type="ARBA" id="ARBA00001782"/>
    </source>
</evidence>
<comment type="catalytic activity">
    <reaction evidence="1 10">
        <text>D-ribulose 5-phosphate = D-xylulose 5-phosphate</text>
        <dbReference type="Rhea" id="RHEA:13677"/>
        <dbReference type="ChEBI" id="CHEBI:57737"/>
        <dbReference type="ChEBI" id="CHEBI:58121"/>
        <dbReference type="EC" id="5.1.3.1"/>
    </reaction>
</comment>
<organism evidence="14 15">
    <name type="scientific">Syphacia muris</name>
    <dbReference type="NCBI Taxonomy" id="451379"/>
    <lineage>
        <taxon>Eukaryota</taxon>
        <taxon>Metazoa</taxon>
        <taxon>Ecdysozoa</taxon>
        <taxon>Nematoda</taxon>
        <taxon>Chromadorea</taxon>
        <taxon>Rhabditida</taxon>
        <taxon>Spirurina</taxon>
        <taxon>Oxyuridomorpha</taxon>
        <taxon>Oxyuroidea</taxon>
        <taxon>Oxyuridae</taxon>
        <taxon>Syphacia</taxon>
    </lineage>
</organism>
<comment type="cofactor">
    <cofactor evidence="2">
        <name>Mn(2+)</name>
        <dbReference type="ChEBI" id="CHEBI:29035"/>
    </cofactor>
</comment>
<dbReference type="STRING" id="451379.A0A0N5B0W7"/>
<dbReference type="GO" id="GO:0006098">
    <property type="term" value="P:pentose-phosphate shunt"/>
    <property type="evidence" value="ECO:0007669"/>
    <property type="project" value="InterPro"/>
</dbReference>
<feature type="binding site" evidence="13">
    <location>
        <begin position="206"/>
        <end position="207"/>
    </location>
    <ligand>
        <name>substrate</name>
    </ligand>
</feature>
<sequence>MSGQGLKSIICPSILNADLANLANECQKLLVAGADYLHLDVMDGHFVPNLSFGHPVVECLRDKLGKDPFLDVHLMVDNPEQWLEPMRKAGADQFTFHWEAVNNTGGENAVFSLIDKIRSSNLKVGLAIKPKTSVDKLLQFADRLDNALVMTVEPGFGGQKFMEDMMDKVKVIRAKYPVLNIQVDGGVNTVNAETSAKAGANLFVAGTAIIRQPDWKKIIKVVE</sequence>
<dbReference type="AlphaFoldDB" id="A0A0N5B0W7"/>
<evidence type="ECO:0000256" key="10">
    <source>
        <dbReference type="PIRNR" id="PIRNR001461"/>
    </source>
</evidence>
<comment type="cofactor">
    <cofactor evidence="5">
        <name>Fe(2+)</name>
        <dbReference type="ChEBI" id="CHEBI:29033"/>
    </cofactor>
</comment>
<feature type="binding site" evidence="12">
    <location>
        <position position="40"/>
    </location>
    <ligand>
        <name>a divalent metal cation</name>
        <dbReference type="ChEBI" id="CHEBI:60240"/>
    </ligand>
</feature>
<keyword evidence="10" id="KW-0119">Carbohydrate metabolism</keyword>
<dbReference type="NCBIfam" id="NF004076">
    <property type="entry name" value="PRK05581.1-4"/>
    <property type="match status" value="1"/>
</dbReference>
<dbReference type="GO" id="GO:0046872">
    <property type="term" value="F:metal ion binding"/>
    <property type="evidence" value="ECO:0007669"/>
    <property type="project" value="UniProtKB-KW"/>
</dbReference>
<dbReference type="Gene3D" id="3.20.20.70">
    <property type="entry name" value="Aldolase class I"/>
    <property type="match status" value="1"/>
</dbReference>